<keyword evidence="1" id="KW-0175">Coiled coil</keyword>
<organism evidence="3 4">
    <name type="scientific">Myroides marinus</name>
    <dbReference type="NCBI Taxonomy" id="703342"/>
    <lineage>
        <taxon>Bacteria</taxon>
        <taxon>Pseudomonadati</taxon>
        <taxon>Bacteroidota</taxon>
        <taxon>Flavobacteriia</taxon>
        <taxon>Flavobacteriales</taxon>
        <taxon>Flavobacteriaceae</taxon>
        <taxon>Myroides</taxon>
    </lineage>
</organism>
<evidence type="ECO:0000256" key="2">
    <source>
        <dbReference type="SAM" id="Phobius"/>
    </source>
</evidence>
<accession>A0A161SAY7</accession>
<reference evidence="3 4" key="1">
    <citation type="submission" date="2016-01" db="EMBL/GenBank/DDBJ databases">
        <title>Whole genome sequencing of Myroides marinus L41.</title>
        <authorList>
            <person name="Hong K.W."/>
        </authorList>
    </citation>
    <scope>NUCLEOTIDE SEQUENCE [LARGE SCALE GENOMIC DNA]</scope>
    <source>
        <strain evidence="3 4">L41</strain>
    </source>
</reference>
<dbReference type="RefSeq" id="WP_038986904.1">
    <property type="nucleotide sequence ID" value="NZ_JWJO01000037.1"/>
</dbReference>
<keyword evidence="4" id="KW-1185">Reference proteome</keyword>
<dbReference type="EMBL" id="LQNU01000041">
    <property type="protein sequence ID" value="KZE82864.1"/>
    <property type="molecule type" value="Genomic_DNA"/>
</dbReference>
<dbReference type="AlphaFoldDB" id="A0A161SAY7"/>
<dbReference type="Gene3D" id="1.10.287.1490">
    <property type="match status" value="1"/>
</dbReference>
<comment type="caution">
    <text evidence="3">The sequence shown here is derived from an EMBL/GenBank/DDBJ whole genome shotgun (WGS) entry which is preliminary data.</text>
</comment>
<feature type="transmembrane region" description="Helical" evidence="2">
    <location>
        <begin position="72"/>
        <end position="91"/>
    </location>
</feature>
<feature type="coiled-coil region" evidence="1">
    <location>
        <begin position="98"/>
        <end position="198"/>
    </location>
</feature>
<feature type="transmembrane region" description="Helical" evidence="2">
    <location>
        <begin position="7"/>
        <end position="26"/>
    </location>
</feature>
<gene>
    <name evidence="3" type="ORF">AV926_04770</name>
</gene>
<dbReference type="Proteomes" id="UP000076630">
    <property type="component" value="Unassembled WGS sequence"/>
</dbReference>
<evidence type="ECO:0000256" key="1">
    <source>
        <dbReference type="SAM" id="Coils"/>
    </source>
</evidence>
<evidence type="ECO:0000313" key="4">
    <source>
        <dbReference type="Proteomes" id="UP000076630"/>
    </source>
</evidence>
<protein>
    <submittedName>
        <fullName evidence="3">Uncharacterized protein</fullName>
    </submittedName>
</protein>
<keyword evidence="2" id="KW-0472">Membrane</keyword>
<name>A0A161SAY7_9FLAO</name>
<dbReference type="SUPFAM" id="SSF58104">
    <property type="entry name" value="Methyl-accepting chemotaxis protein (MCP) signaling domain"/>
    <property type="match status" value="1"/>
</dbReference>
<keyword evidence="2" id="KW-1133">Transmembrane helix</keyword>
<proteinExistence type="predicted"/>
<sequence>MNIVRTFYFLISAALGIVFYIQYQLFLRIENINNSIEDLKLKNDEKLVDVYKLIFESHFKDDLVLSGFNTSTTIIIAFFTALIALGAVFSFKKIDEDIKELKKSATTIEKTANEVKDTRSKIEGTANEVKDARSKIEETATEVKDAKSKIDETTKEVQDAKSKIEETASEVEDAKIKIEETATEVEDAKIKIVNTSNKINSINTHVQGLSKVFLKSNASSIQTELALNTVNIYSYCKEKIDKPFELHFIYNAISNYVFKIKLFDILNSSNNSKDIDLEDTYKKSKEAITKGFKTINTFLSNNKYLITDPQSEELLNNLQSIRTYIDTKIHQDILQDINKLIELFENHE</sequence>
<dbReference type="OrthoDB" id="1465395at2"/>
<evidence type="ECO:0000313" key="3">
    <source>
        <dbReference type="EMBL" id="KZE82864.1"/>
    </source>
</evidence>
<keyword evidence="2" id="KW-0812">Transmembrane</keyword>